<accession>A0A024QHE7</accession>
<proteinExistence type="predicted"/>
<dbReference type="STRING" id="1462526.BN990_03741"/>
<dbReference type="AlphaFoldDB" id="A0A024QHE7"/>
<dbReference type="EMBL" id="CCDP010000002">
    <property type="protein sequence ID" value="CDQ41371.1"/>
    <property type="molecule type" value="Genomic_DNA"/>
</dbReference>
<organism evidence="1 2">
    <name type="scientific">Virgibacillus massiliensis</name>
    <dbReference type="NCBI Taxonomy" id="1462526"/>
    <lineage>
        <taxon>Bacteria</taxon>
        <taxon>Bacillati</taxon>
        <taxon>Bacillota</taxon>
        <taxon>Bacilli</taxon>
        <taxon>Bacillales</taxon>
        <taxon>Bacillaceae</taxon>
        <taxon>Virgibacillus</taxon>
    </lineage>
</organism>
<dbReference type="Proteomes" id="UP000028875">
    <property type="component" value="Unassembled WGS sequence"/>
</dbReference>
<comment type="caution">
    <text evidence="1">The sequence shown here is derived from an EMBL/GenBank/DDBJ whole genome shotgun (WGS) entry which is preliminary data.</text>
</comment>
<sequence>MLSYYSNLSSGVCDIDKYIGLSFDDVEFYSDRLASCKGEIREPGVGTGRV</sequence>
<dbReference type="RefSeq" id="WP_021292665.1">
    <property type="nucleotide sequence ID" value="NZ_BNER01000013.1"/>
</dbReference>
<gene>
    <name evidence="1" type="ORF">BN990_03741</name>
</gene>
<dbReference type="eggNOG" id="COG0500">
    <property type="taxonomic scope" value="Bacteria"/>
</dbReference>
<evidence type="ECO:0000313" key="2">
    <source>
        <dbReference type="Proteomes" id="UP000028875"/>
    </source>
</evidence>
<reference evidence="2" key="2">
    <citation type="submission" date="2014-05" db="EMBL/GenBank/DDBJ databases">
        <title>Draft genome sequence of Virgibacillus massiliensis Vm-5.</title>
        <authorList>
            <person name="Khelaifia S."/>
            <person name="Croce O."/>
            <person name="Lagier J.C."/>
            <person name="Raoult D."/>
        </authorList>
    </citation>
    <scope>NUCLEOTIDE SEQUENCE [LARGE SCALE GENOMIC DNA]</scope>
    <source>
        <strain evidence="2">Vm-5</strain>
    </source>
</reference>
<protein>
    <submittedName>
        <fullName evidence="1">Uncharacterized protein</fullName>
    </submittedName>
</protein>
<evidence type="ECO:0000313" key="1">
    <source>
        <dbReference type="EMBL" id="CDQ41371.1"/>
    </source>
</evidence>
<keyword evidence="2" id="KW-1185">Reference proteome</keyword>
<reference evidence="1 2" key="1">
    <citation type="submission" date="2014-03" db="EMBL/GenBank/DDBJ databases">
        <authorList>
            <person name="Urmite Genomes U."/>
        </authorList>
    </citation>
    <scope>NUCLEOTIDE SEQUENCE [LARGE SCALE GENOMIC DNA]</scope>
    <source>
        <strain evidence="1 2">Vm-5</strain>
    </source>
</reference>
<name>A0A024QHE7_9BACI</name>